<sequence length="52" mass="5398">MTTKKINTLIKEKLGKDITGQEAEGEIALPDGALGNVSGGMTFKCSKCGGQK</sequence>
<evidence type="ECO:0000313" key="1">
    <source>
        <dbReference type="EMBL" id="QHQ62580.1"/>
    </source>
</evidence>
<dbReference type="AlphaFoldDB" id="A0A6P1TMZ0"/>
<proteinExistence type="predicted"/>
<protein>
    <submittedName>
        <fullName evidence="1">Uncharacterized protein</fullName>
    </submittedName>
</protein>
<accession>A0A6P1TMZ0</accession>
<dbReference type="RefSeq" id="WP_161839403.1">
    <property type="nucleotide sequence ID" value="NZ_CP048000.1"/>
</dbReference>
<gene>
    <name evidence="1" type="ORF">Ana3638_18830</name>
</gene>
<reference evidence="1 2" key="1">
    <citation type="submission" date="2020-01" db="EMBL/GenBank/DDBJ databases">
        <title>Genome analysis of Anaerocolumna sp. CBA3638.</title>
        <authorList>
            <person name="Kim J."/>
            <person name="Roh S.W."/>
        </authorList>
    </citation>
    <scope>NUCLEOTIDE SEQUENCE [LARGE SCALE GENOMIC DNA]</scope>
    <source>
        <strain evidence="1 2">CBA3638</strain>
    </source>
</reference>
<dbReference type="KEGG" id="anr:Ana3638_18830"/>
<organism evidence="1 2">
    <name type="scientific">Anaerocolumna sedimenticola</name>
    <dbReference type="NCBI Taxonomy" id="2696063"/>
    <lineage>
        <taxon>Bacteria</taxon>
        <taxon>Bacillati</taxon>
        <taxon>Bacillota</taxon>
        <taxon>Clostridia</taxon>
        <taxon>Lachnospirales</taxon>
        <taxon>Lachnospiraceae</taxon>
        <taxon>Anaerocolumna</taxon>
    </lineage>
</organism>
<dbReference type="EMBL" id="CP048000">
    <property type="protein sequence ID" value="QHQ62580.1"/>
    <property type="molecule type" value="Genomic_DNA"/>
</dbReference>
<name>A0A6P1TMZ0_9FIRM</name>
<evidence type="ECO:0000313" key="2">
    <source>
        <dbReference type="Proteomes" id="UP000464314"/>
    </source>
</evidence>
<dbReference type="Proteomes" id="UP000464314">
    <property type="component" value="Chromosome"/>
</dbReference>
<keyword evidence="2" id="KW-1185">Reference proteome</keyword>